<dbReference type="AlphaFoldDB" id="A0AAV0JF10"/>
<dbReference type="Proteomes" id="UP001154282">
    <property type="component" value="Unassembled WGS sequence"/>
</dbReference>
<evidence type="ECO:0000256" key="1">
    <source>
        <dbReference type="SAM" id="MobiDB-lite"/>
    </source>
</evidence>
<feature type="compositionally biased region" description="Basic and acidic residues" evidence="1">
    <location>
        <begin position="350"/>
        <end position="363"/>
    </location>
</feature>
<feature type="region of interest" description="Disordered" evidence="1">
    <location>
        <begin position="205"/>
        <end position="383"/>
    </location>
</feature>
<feature type="non-terminal residue" evidence="2">
    <location>
        <position position="442"/>
    </location>
</feature>
<feature type="compositionally biased region" description="Basic and acidic residues" evidence="1">
    <location>
        <begin position="282"/>
        <end position="298"/>
    </location>
</feature>
<protein>
    <submittedName>
        <fullName evidence="2">Uncharacterized protein</fullName>
    </submittedName>
</protein>
<dbReference type="EMBL" id="CAMGYJ010000004">
    <property type="protein sequence ID" value="CAI0407580.1"/>
    <property type="molecule type" value="Genomic_DNA"/>
</dbReference>
<feature type="region of interest" description="Disordered" evidence="1">
    <location>
        <begin position="119"/>
        <end position="192"/>
    </location>
</feature>
<comment type="caution">
    <text evidence="2">The sequence shown here is derived from an EMBL/GenBank/DDBJ whole genome shotgun (WGS) entry which is preliminary data.</text>
</comment>
<proteinExistence type="predicted"/>
<feature type="compositionally biased region" description="Polar residues" evidence="1">
    <location>
        <begin position="143"/>
        <end position="155"/>
    </location>
</feature>
<keyword evidence="3" id="KW-1185">Reference proteome</keyword>
<organism evidence="2 3">
    <name type="scientific">Linum tenue</name>
    <dbReference type="NCBI Taxonomy" id="586396"/>
    <lineage>
        <taxon>Eukaryota</taxon>
        <taxon>Viridiplantae</taxon>
        <taxon>Streptophyta</taxon>
        <taxon>Embryophyta</taxon>
        <taxon>Tracheophyta</taxon>
        <taxon>Spermatophyta</taxon>
        <taxon>Magnoliopsida</taxon>
        <taxon>eudicotyledons</taxon>
        <taxon>Gunneridae</taxon>
        <taxon>Pentapetalae</taxon>
        <taxon>rosids</taxon>
        <taxon>fabids</taxon>
        <taxon>Malpighiales</taxon>
        <taxon>Linaceae</taxon>
        <taxon>Linum</taxon>
    </lineage>
</organism>
<evidence type="ECO:0000313" key="3">
    <source>
        <dbReference type="Proteomes" id="UP001154282"/>
    </source>
</evidence>
<feature type="compositionally biased region" description="Acidic residues" evidence="1">
    <location>
        <begin position="22"/>
        <end position="34"/>
    </location>
</feature>
<feature type="compositionally biased region" description="Low complexity" evidence="1">
    <location>
        <begin position="268"/>
        <end position="280"/>
    </location>
</feature>
<reference evidence="2" key="1">
    <citation type="submission" date="2022-08" db="EMBL/GenBank/DDBJ databases">
        <authorList>
            <person name="Gutierrez-Valencia J."/>
        </authorList>
    </citation>
    <scope>NUCLEOTIDE SEQUENCE</scope>
</reference>
<feature type="compositionally biased region" description="Gly residues" evidence="1">
    <location>
        <begin position="127"/>
        <end position="139"/>
    </location>
</feature>
<feature type="region of interest" description="Disordered" evidence="1">
    <location>
        <begin position="1"/>
        <end position="41"/>
    </location>
</feature>
<feature type="compositionally biased region" description="Polar residues" evidence="1">
    <location>
        <begin position="326"/>
        <end position="338"/>
    </location>
</feature>
<name>A0AAV0JF10_9ROSI</name>
<accession>A0AAV0JF10</accession>
<sequence length="442" mass="47576">MVTTKSMKAAEKAEKANQAGDDGVDGAVEDLTDNEELRRDLEAQARRQARVEEELGELQEKAREHNRTIEALTAAVEALVGQVSGLTEAWRKGGNGVGGGDQPPEGKSAAVVVELGGQGSARLPEGKGAGGSGETGGAAGNPSRPTGSRTGQVTFGPSVKDGLLPTPSAQERARARGKAKMAQYVEPDLQTGLDEEELMGLEQEYDHEPWPNEWNGPGEDYSRDEGSHMGRAGMEGGPGGKRRETGRGWEVGRPSFMGRGPAGRAEYAGRAGSSRGPSGRVEPGRTKPGRTEPSRTRAEPGQQLARTGGTGSRGFPARQGQFDEPSGNQPPFVNQQGTGREFMGSGTGDQRQRNEMGRGRGHQEEEEGEWEYEGGPRFPQYCHSEAPGYGRHAGYYRGGEAEDEMVFRAKPPTIEFPKFNGREDAGLWIYSAERWFKNHPTR</sequence>
<gene>
    <name evidence="2" type="ORF">LITE_LOCUS13630</name>
</gene>
<evidence type="ECO:0000313" key="2">
    <source>
        <dbReference type="EMBL" id="CAI0407580.1"/>
    </source>
</evidence>